<keyword evidence="4" id="KW-1185">Reference proteome</keyword>
<dbReference type="AlphaFoldDB" id="A0ABD0WHW1"/>
<evidence type="ECO:0000313" key="3">
    <source>
        <dbReference type="EMBL" id="KAL0969548.1"/>
    </source>
</evidence>
<organism evidence="3 4">
    <name type="scientific">Umbra pygmaea</name>
    <name type="common">Eastern mudminnow</name>
    <dbReference type="NCBI Taxonomy" id="75934"/>
    <lineage>
        <taxon>Eukaryota</taxon>
        <taxon>Metazoa</taxon>
        <taxon>Chordata</taxon>
        <taxon>Craniata</taxon>
        <taxon>Vertebrata</taxon>
        <taxon>Euteleostomi</taxon>
        <taxon>Actinopterygii</taxon>
        <taxon>Neopterygii</taxon>
        <taxon>Teleostei</taxon>
        <taxon>Protacanthopterygii</taxon>
        <taxon>Esociformes</taxon>
        <taxon>Umbridae</taxon>
        <taxon>Umbra</taxon>
    </lineage>
</organism>
<name>A0ABD0WHW1_UMBPY</name>
<dbReference type="Pfam" id="PF00583">
    <property type="entry name" value="Acetyltransf_1"/>
    <property type="match status" value="1"/>
</dbReference>
<dbReference type="GO" id="GO:0016740">
    <property type="term" value="F:transferase activity"/>
    <property type="evidence" value="ECO:0007669"/>
    <property type="project" value="UniProtKB-KW"/>
</dbReference>
<dbReference type="PROSITE" id="PS51186">
    <property type="entry name" value="GNAT"/>
    <property type="match status" value="1"/>
</dbReference>
<dbReference type="InterPro" id="IPR050769">
    <property type="entry name" value="NAT_camello-type"/>
</dbReference>
<protein>
    <recommendedName>
        <fullName evidence="2">N-acetyltransferase domain-containing protein</fullName>
    </recommendedName>
</protein>
<gene>
    <name evidence="3" type="ORF">UPYG_G00228750</name>
</gene>
<evidence type="ECO:0000259" key="2">
    <source>
        <dbReference type="PROSITE" id="PS51186"/>
    </source>
</evidence>
<dbReference type="InterPro" id="IPR016181">
    <property type="entry name" value="Acyl_CoA_acyltransferase"/>
</dbReference>
<keyword evidence="1" id="KW-0808">Transferase</keyword>
<dbReference type="Gene3D" id="3.40.630.30">
    <property type="match status" value="1"/>
</dbReference>
<proteinExistence type="predicted"/>
<dbReference type="PANTHER" id="PTHR13947:SF60">
    <property type="entry name" value="N-ACETYLTRANSFERASE DOMAIN-CONTAINING PROTEIN"/>
    <property type="match status" value="1"/>
</dbReference>
<comment type="caution">
    <text evidence="3">The sequence shown here is derived from an EMBL/GenBank/DDBJ whole genome shotgun (WGS) entry which is preliminary data.</text>
</comment>
<dbReference type="EMBL" id="JAGEUA010000007">
    <property type="protein sequence ID" value="KAL0969548.1"/>
    <property type="molecule type" value="Genomic_DNA"/>
</dbReference>
<sequence>MLFCSLNYIKIREGLQEHSVMAGFTIRRYEDDDEESVKEVFIMGMTEHLPSSFMHLLKQPLTQMVLMVTFCTLMASSKSFLLPVVAVTLLLAGGKQLVGYLFNSYINTSLKMDLNNIRETYLESQNSGFWVAESDGQVVGTVACLPSVSDPGVMELKRLSVRRTHRGRGMAKALSRTVAGFSGERGFSAVTLFTSIVQTDAQKLYEHLGYKQIREFVIPELIAKIMNFTLIEYRLDLQPGKE</sequence>
<dbReference type="CDD" id="cd04301">
    <property type="entry name" value="NAT_SF"/>
    <property type="match status" value="1"/>
</dbReference>
<reference evidence="3 4" key="1">
    <citation type="submission" date="2024-06" db="EMBL/GenBank/DDBJ databases">
        <authorList>
            <person name="Pan Q."/>
            <person name="Wen M."/>
            <person name="Jouanno E."/>
            <person name="Zahm M."/>
            <person name="Klopp C."/>
            <person name="Cabau C."/>
            <person name="Louis A."/>
            <person name="Berthelot C."/>
            <person name="Parey E."/>
            <person name="Roest Crollius H."/>
            <person name="Montfort J."/>
            <person name="Robinson-Rechavi M."/>
            <person name="Bouchez O."/>
            <person name="Lampietro C."/>
            <person name="Lopez Roques C."/>
            <person name="Donnadieu C."/>
            <person name="Postlethwait J."/>
            <person name="Bobe J."/>
            <person name="Verreycken H."/>
            <person name="Guiguen Y."/>
        </authorList>
    </citation>
    <scope>NUCLEOTIDE SEQUENCE [LARGE SCALE GENOMIC DNA]</scope>
    <source>
        <strain evidence="3">Up_M1</strain>
        <tissue evidence="3">Testis</tissue>
    </source>
</reference>
<evidence type="ECO:0000313" key="4">
    <source>
        <dbReference type="Proteomes" id="UP001557470"/>
    </source>
</evidence>
<dbReference type="Proteomes" id="UP001557470">
    <property type="component" value="Unassembled WGS sequence"/>
</dbReference>
<feature type="domain" description="N-acetyltransferase" evidence="2">
    <location>
        <begin position="89"/>
        <end position="231"/>
    </location>
</feature>
<accession>A0ABD0WHW1</accession>
<evidence type="ECO:0000256" key="1">
    <source>
        <dbReference type="ARBA" id="ARBA00022679"/>
    </source>
</evidence>
<dbReference type="SUPFAM" id="SSF55729">
    <property type="entry name" value="Acyl-CoA N-acyltransferases (Nat)"/>
    <property type="match status" value="1"/>
</dbReference>
<dbReference type="PANTHER" id="PTHR13947">
    <property type="entry name" value="GNAT FAMILY N-ACETYLTRANSFERASE"/>
    <property type="match status" value="1"/>
</dbReference>
<dbReference type="InterPro" id="IPR000182">
    <property type="entry name" value="GNAT_dom"/>
</dbReference>